<dbReference type="Gene3D" id="1.10.510.10">
    <property type="entry name" value="Transferase(Phosphotransferase) domain 1"/>
    <property type="match status" value="1"/>
</dbReference>
<dbReference type="Gene3D" id="3.90.190.10">
    <property type="entry name" value="Protein tyrosine phosphatase superfamily"/>
    <property type="match status" value="1"/>
</dbReference>
<evidence type="ECO:0000256" key="2">
    <source>
        <dbReference type="ARBA" id="ARBA00022741"/>
    </source>
</evidence>
<dbReference type="Proteomes" id="UP001211065">
    <property type="component" value="Unassembled WGS sequence"/>
</dbReference>
<dbReference type="GO" id="GO:0004672">
    <property type="term" value="F:protein kinase activity"/>
    <property type="evidence" value="ECO:0007669"/>
    <property type="project" value="InterPro"/>
</dbReference>
<dbReference type="PROSITE" id="PS00108">
    <property type="entry name" value="PROTEIN_KINASE_ST"/>
    <property type="match status" value="1"/>
</dbReference>
<dbReference type="GO" id="GO:0000165">
    <property type="term" value="P:MAPK cascade"/>
    <property type="evidence" value="ECO:0007669"/>
    <property type="project" value="UniProtKB-ARBA"/>
</dbReference>
<evidence type="ECO:0000313" key="9">
    <source>
        <dbReference type="Proteomes" id="UP001211065"/>
    </source>
</evidence>
<dbReference type="InterPro" id="IPR050538">
    <property type="entry name" value="MAP_kinase_kinase_kinase"/>
</dbReference>
<dbReference type="InterPro" id="IPR029021">
    <property type="entry name" value="Prot-tyrosine_phosphatase-like"/>
</dbReference>
<evidence type="ECO:0000256" key="3">
    <source>
        <dbReference type="ARBA" id="ARBA00022777"/>
    </source>
</evidence>
<dbReference type="Gene3D" id="3.40.250.10">
    <property type="entry name" value="Rhodanese-like domain"/>
    <property type="match status" value="1"/>
</dbReference>
<feature type="region of interest" description="Disordered" evidence="6">
    <location>
        <begin position="513"/>
        <end position="610"/>
    </location>
</feature>
<keyword evidence="1" id="KW-0808">Transferase</keyword>
<dbReference type="PROSITE" id="PS50011">
    <property type="entry name" value="PROTEIN_KINASE_DOM"/>
    <property type="match status" value="1"/>
</dbReference>
<evidence type="ECO:0000256" key="1">
    <source>
        <dbReference type="ARBA" id="ARBA00022679"/>
    </source>
</evidence>
<dbReference type="InterPro" id="IPR008271">
    <property type="entry name" value="Ser/Thr_kinase_AS"/>
</dbReference>
<dbReference type="SMART" id="SM00220">
    <property type="entry name" value="S_TKc"/>
    <property type="match status" value="1"/>
</dbReference>
<comment type="caution">
    <text evidence="8">The sequence shown here is derived from an EMBL/GenBank/DDBJ whole genome shotgun (WGS) entry which is preliminary data.</text>
</comment>
<dbReference type="Gene3D" id="3.30.200.20">
    <property type="entry name" value="Phosphorylase Kinase, domain 1"/>
    <property type="match status" value="2"/>
</dbReference>
<dbReference type="InterPro" id="IPR036873">
    <property type="entry name" value="Rhodanese-like_dom_sf"/>
</dbReference>
<feature type="compositionally biased region" description="Polar residues" evidence="6">
    <location>
        <begin position="578"/>
        <end position="606"/>
    </location>
</feature>
<feature type="binding site" evidence="5">
    <location>
        <position position="865"/>
    </location>
    <ligand>
        <name>ATP</name>
        <dbReference type="ChEBI" id="CHEBI:30616"/>
    </ligand>
</feature>
<dbReference type="InterPro" id="IPR017441">
    <property type="entry name" value="Protein_kinase_ATP_BS"/>
</dbReference>
<dbReference type="GO" id="GO:0005524">
    <property type="term" value="F:ATP binding"/>
    <property type="evidence" value="ECO:0007669"/>
    <property type="project" value="UniProtKB-UniRule"/>
</dbReference>
<keyword evidence="9" id="KW-1185">Reference proteome</keyword>
<keyword evidence="4 5" id="KW-0067">ATP-binding</keyword>
<feature type="compositionally biased region" description="Polar residues" evidence="6">
    <location>
        <begin position="545"/>
        <end position="566"/>
    </location>
</feature>
<feature type="compositionally biased region" description="Polar residues" evidence="6">
    <location>
        <begin position="527"/>
        <end position="536"/>
    </location>
</feature>
<evidence type="ECO:0000256" key="4">
    <source>
        <dbReference type="ARBA" id="ARBA00022840"/>
    </source>
</evidence>
<dbReference type="InterPro" id="IPR000719">
    <property type="entry name" value="Prot_kinase_dom"/>
</dbReference>
<sequence>MRKFSNEIEHNLKVDTTPRNSETSEYYFKFNMLPEDINRLSISSSQFFELLKEAPLFSKIPKIKNKLIVPIDLRSFDDFKEENLIYSLNICLTPIIIKRFKQNILNEFHFDRFLTSPESKARLQKFQEYLKLYKDIEVIVVIFDSDMSLNSSNNLFLNENVLILKEIIENVMLKNFLDLSIITNDVADINFVKKSYKYFFLKNGLRNFFKCEKNNLIANKFITKINVAITEEQEKNLENLFNIDEKEESAVSKRSKKFIKQHKIGNGAFGNVYLALNVETNSLMAVKEVILSGNNLSESQNLNESTAEKKLIKAIKNEISILRCLKNENVVNYLDCEITKNYINLYLVLLDMKGVLKISDFGFSKQLDKSKNPYEVRESPGIKGTHRCIIIKYVKQVLKNVILDMAPEVLENIVEESYKKKRQNKKSLEPNQIKKKNNLNSEYEYSLDSYSSLSVFSVNSSISTTPNSKSIINSASSIDNGFFPPINLNQSRINLKTSPSRNLLTKSASFQVTGERAVSSARDSRTRAQSCASDRLNSAGARLEQSLNSTRLSPIKRSSTIESHLTPSPPKEDPPNAITETMSPPLFTSTPPSITLERSPNFASSPRRQKYKIHSTSVPAAFTKVRPYLIFGQDSVLSSLTATDDLKNLRVTHLLSVSDAEPNFAVEKNGAFQVFQKVISDKVNSFFEDLKECCVYIDNALKCDTESVVFVYDKRGTYHSALVAIAYITWCGKRALDAFEEVRLLNPEIEKTLVNCISQLDDFVFNNLYHEEDDDPSTSFYEEHLRNRPSVEYIMKNLENFFPLSETKLEVENEKIIQSYNLVQNDSVATKIKWTKHMEDCIGKGAFAEVFLGLNLVTREIMAVKQVRLSKSPGEAERKHINAIKTEINLLRCLEHVNVVKYIDCEINNEYINLFLQYVSGGSIGSILKKYDKPFPEQVVMFLDFQIGNGLAYLHSKNIWHRDIKPDNILVDADGKVKISDYGVSKQTIDQDPYVSTDSVNKVGTFRYMAPEVVCNRGYSAKVDIWSFGCVMLEMITGQKPWSEFRRQEEISRALLEKRRPSISNKLSKAAQSLLDQCFNLDSKKRPKAVELLKSQFINQLKNPHLFDLTSFFSEAEENFKKKKKKDYEDENEIIIEGSLLNPFSNSGKNNSFTKDKSNFSFPESFNASIQ</sequence>
<proteinExistence type="predicted"/>
<protein>
    <recommendedName>
        <fullName evidence="7">Protein kinase domain-containing protein</fullName>
    </recommendedName>
</protein>
<keyword evidence="3" id="KW-0418">Kinase</keyword>
<dbReference type="InterPro" id="IPR011009">
    <property type="entry name" value="Kinase-like_dom_sf"/>
</dbReference>
<keyword evidence="2 5" id="KW-0547">Nucleotide-binding</keyword>
<dbReference type="PANTHER" id="PTHR48016">
    <property type="entry name" value="MAP KINASE KINASE KINASE SSK2-RELATED-RELATED"/>
    <property type="match status" value="1"/>
</dbReference>
<evidence type="ECO:0000256" key="6">
    <source>
        <dbReference type="SAM" id="MobiDB-lite"/>
    </source>
</evidence>
<organism evidence="8 9">
    <name type="scientific">Clydaea vesicula</name>
    <dbReference type="NCBI Taxonomy" id="447962"/>
    <lineage>
        <taxon>Eukaryota</taxon>
        <taxon>Fungi</taxon>
        <taxon>Fungi incertae sedis</taxon>
        <taxon>Chytridiomycota</taxon>
        <taxon>Chytridiomycota incertae sedis</taxon>
        <taxon>Chytridiomycetes</taxon>
        <taxon>Lobulomycetales</taxon>
        <taxon>Lobulomycetaceae</taxon>
        <taxon>Clydaea</taxon>
    </lineage>
</organism>
<dbReference type="SUPFAM" id="SSF56112">
    <property type="entry name" value="Protein kinase-like (PK-like)"/>
    <property type="match status" value="2"/>
</dbReference>
<evidence type="ECO:0000259" key="7">
    <source>
        <dbReference type="PROSITE" id="PS50011"/>
    </source>
</evidence>
<dbReference type="AlphaFoldDB" id="A0AAD5Y1H5"/>
<feature type="domain" description="Protein kinase" evidence="7">
    <location>
        <begin position="836"/>
        <end position="1098"/>
    </location>
</feature>
<accession>A0AAD5Y1H5</accession>
<evidence type="ECO:0000256" key="5">
    <source>
        <dbReference type="PROSITE-ProRule" id="PRU10141"/>
    </source>
</evidence>
<name>A0AAD5Y1H5_9FUNG</name>
<dbReference type="EMBL" id="JADGJW010000022">
    <property type="protein sequence ID" value="KAJ3227109.1"/>
    <property type="molecule type" value="Genomic_DNA"/>
</dbReference>
<dbReference type="CDD" id="cd06606">
    <property type="entry name" value="STKc_MAPKKK"/>
    <property type="match status" value="1"/>
</dbReference>
<dbReference type="PANTHER" id="PTHR48016:SF48">
    <property type="entry name" value="SERINE_THREONINE-PROTEIN KINASE BCK1_SLK1_SSP31"/>
    <property type="match status" value="1"/>
</dbReference>
<gene>
    <name evidence="8" type="ORF">HK099_003328</name>
</gene>
<feature type="binding site" evidence="5">
    <location>
        <position position="287"/>
    </location>
    <ligand>
        <name>ATP</name>
        <dbReference type="ChEBI" id="CHEBI:30616"/>
    </ligand>
</feature>
<evidence type="ECO:0000313" key="8">
    <source>
        <dbReference type="EMBL" id="KAJ3227109.1"/>
    </source>
</evidence>
<dbReference type="PROSITE" id="PS00107">
    <property type="entry name" value="PROTEIN_KINASE_ATP"/>
    <property type="match status" value="2"/>
</dbReference>
<reference evidence="8" key="1">
    <citation type="submission" date="2020-05" db="EMBL/GenBank/DDBJ databases">
        <title>Phylogenomic resolution of chytrid fungi.</title>
        <authorList>
            <person name="Stajich J.E."/>
            <person name="Amses K."/>
            <person name="Simmons R."/>
            <person name="Seto K."/>
            <person name="Myers J."/>
            <person name="Bonds A."/>
            <person name="Quandt C.A."/>
            <person name="Barry K."/>
            <person name="Liu P."/>
            <person name="Grigoriev I."/>
            <person name="Longcore J.E."/>
            <person name="James T.Y."/>
        </authorList>
    </citation>
    <scope>NUCLEOTIDE SEQUENCE</scope>
    <source>
        <strain evidence="8">JEL0476</strain>
    </source>
</reference>
<dbReference type="SUPFAM" id="SSF52799">
    <property type="entry name" value="(Phosphotyrosine protein) phosphatases II"/>
    <property type="match status" value="1"/>
</dbReference>
<dbReference type="Pfam" id="PF00069">
    <property type="entry name" value="Pkinase"/>
    <property type="match status" value="2"/>
</dbReference>